<dbReference type="PANTHER" id="PTHR30589:SF0">
    <property type="entry name" value="PHOSPHATIDYLGLYCEROL--PROLIPOPROTEIN DIACYLGLYCERYL TRANSFERASE"/>
    <property type="match status" value="1"/>
</dbReference>
<dbReference type="InterPro" id="IPR001640">
    <property type="entry name" value="Lgt"/>
</dbReference>
<dbReference type="RefSeq" id="WP_188852984.1">
    <property type="nucleotide sequence ID" value="NZ_BMJJ01000008.1"/>
</dbReference>
<comment type="pathway">
    <text evidence="7">Protein modification; lipoprotein biosynthesis (diacylglyceryl transfer).</text>
</comment>
<feature type="transmembrane region" description="Helical" evidence="7">
    <location>
        <begin position="70"/>
        <end position="90"/>
    </location>
</feature>
<dbReference type="Pfam" id="PF01790">
    <property type="entry name" value="LGT"/>
    <property type="match status" value="1"/>
</dbReference>
<feature type="transmembrane region" description="Helical" evidence="7">
    <location>
        <begin position="188"/>
        <end position="205"/>
    </location>
</feature>
<dbReference type="GO" id="GO:0008961">
    <property type="term" value="F:phosphatidylglycerol-prolipoprotein diacylglyceryl transferase activity"/>
    <property type="evidence" value="ECO:0007669"/>
    <property type="project" value="UniProtKB-UniRule"/>
</dbReference>
<dbReference type="Proteomes" id="UP000613160">
    <property type="component" value="Unassembled WGS sequence"/>
</dbReference>
<comment type="similarity">
    <text evidence="1 7">Belongs to the Lgt family.</text>
</comment>
<dbReference type="EC" id="2.5.1.145" evidence="7"/>
<dbReference type="GO" id="GO:0005886">
    <property type="term" value="C:plasma membrane"/>
    <property type="evidence" value="ECO:0007669"/>
    <property type="project" value="UniProtKB-SubCell"/>
</dbReference>
<organism evidence="8 9">
    <name type="scientific">Aureimonas glaciei</name>
    <dbReference type="NCBI Taxonomy" id="1776957"/>
    <lineage>
        <taxon>Bacteria</taxon>
        <taxon>Pseudomonadati</taxon>
        <taxon>Pseudomonadota</taxon>
        <taxon>Alphaproteobacteria</taxon>
        <taxon>Hyphomicrobiales</taxon>
        <taxon>Aurantimonadaceae</taxon>
        <taxon>Aureimonas</taxon>
    </lineage>
</organism>
<name>A0A916Y3R8_9HYPH</name>
<evidence type="ECO:0000256" key="7">
    <source>
        <dbReference type="HAMAP-Rule" id="MF_01147"/>
    </source>
</evidence>
<evidence type="ECO:0000256" key="5">
    <source>
        <dbReference type="ARBA" id="ARBA00022989"/>
    </source>
</evidence>
<keyword evidence="9" id="KW-1185">Reference proteome</keyword>
<evidence type="ECO:0000256" key="4">
    <source>
        <dbReference type="ARBA" id="ARBA00022692"/>
    </source>
</evidence>
<feature type="transmembrane region" description="Helical" evidence="7">
    <location>
        <begin position="217"/>
        <end position="233"/>
    </location>
</feature>
<evidence type="ECO:0000313" key="8">
    <source>
        <dbReference type="EMBL" id="GGD28352.1"/>
    </source>
</evidence>
<dbReference type="AlphaFoldDB" id="A0A916Y3R8"/>
<dbReference type="PROSITE" id="PS01311">
    <property type="entry name" value="LGT"/>
    <property type="match status" value="1"/>
</dbReference>
<comment type="subcellular location">
    <subcellularLocation>
        <location evidence="7">Cell membrane</location>
        <topology evidence="7">Multi-pass membrane protein</topology>
    </subcellularLocation>
</comment>
<dbReference type="HAMAP" id="MF_01147">
    <property type="entry name" value="Lgt"/>
    <property type="match status" value="1"/>
</dbReference>
<comment type="catalytic activity">
    <reaction evidence="7">
        <text>L-cysteinyl-[prolipoprotein] + a 1,2-diacyl-sn-glycero-3-phospho-(1'-sn-glycerol) = an S-1,2-diacyl-sn-glyceryl-L-cysteinyl-[prolipoprotein] + sn-glycerol 1-phosphate + H(+)</text>
        <dbReference type="Rhea" id="RHEA:56712"/>
        <dbReference type="Rhea" id="RHEA-COMP:14679"/>
        <dbReference type="Rhea" id="RHEA-COMP:14680"/>
        <dbReference type="ChEBI" id="CHEBI:15378"/>
        <dbReference type="ChEBI" id="CHEBI:29950"/>
        <dbReference type="ChEBI" id="CHEBI:57685"/>
        <dbReference type="ChEBI" id="CHEBI:64716"/>
        <dbReference type="ChEBI" id="CHEBI:140658"/>
        <dbReference type="EC" id="2.5.1.145"/>
    </reaction>
</comment>
<gene>
    <name evidence="7 8" type="primary">lgt</name>
    <name evidence="8" type="ORF">GCM10011335_34400</name>
</gene>
<dbReference type="GO" id="GO:0042158">
    <property type="term" value="P:lipoprotein biosynthetic process"/>
    <property type="evidence" value="ECO:0007669"/>
    <property type="project" value="UniProtKB-UniRule"/>
</dbReference>
<keyword evidence="5 7" id="KW-1133">Transmembrane helix</keyword>
<dbReference type="NCBIfam" id="TIGR00544">
    <property type="entry name" value="lgt"/>
    <property type="match status" value="1"/>
</dbReference>
<feature type="transmembrane region" description="Helical" evidence="7">
    <location>
        <begin position="30"/>
        <end position="49"/>
    </location>
</feature>
<reference evidence="8" key="1">
    <citation type="journal article" date="2014" name="Int. J. Syst. Evol. Microbiol.">
        <title>Complete genome sequence of Corynebacterium casei LMG S-19264T (=DSM 44701T), isolated from a smear-ripened cheese.</title>
        <authorList>
            <consortium name="US DOE Joint Genome Institute (JGI-PGF)"/>
            <person name="Walter F."/>
            <person name="Albersmeier A."/>
            <person name="Kalinowski J."/>
            <person name="Ruckert C."/>
        </authorList>
    </citation>
    <scope>NUCLEOTIDE SEQUENCE</scope>
    <source>
        <strain evidence="8">CGMCC 1.15493</strain>
    </source>
</reference>
<accession>A0A916Y3R8</accession>
<evidence type="ECO:0000256" key="1">
    <source>
        <dbReference type="ARBA" id="ARBA00007150"/>
    </source>
</evidence>
<keyword evidence="6 7" id="KW-0472">Membrane</keyword>
<evidence type="ECO:0000256" key="6">
    <source>
        <dbReference type="ARBA" id="ARBA00023136"/>
    </source>
</evidence>
<comment type="caution">
    <text evidence="8">The sequence shown here is derived from an EMBL/GenBank/DDBJ whole genome shotgun (WGS) entry which is preliminary data.</text>
</comment>
<comment type="function">
    <text evidence="7">Catalyzes the transfer of the diacylglyceryl group from phosphatidylglycerol to the sulfhydryl group of the N-terminal cysteine of a prolipoprotein, the first step in the formation of mature lipoproteins.</text>
</comment>
<evidence type="ECO:0000313" key="9">
    <source>
        <dbReference type="Proteomes" id="UP000613160"/>
    </source>
</evidence>
<dbReference type="EMBL" id="BMJJ01000008">
    <property type="protein sequence ID" value="GGD28352.1"/>
    <property type="molecule type" value="Genomic_DNA"/>
</dbReference>
<sequence length="294" mass="32492">MMTFSTLGVLTFPNIDPVFLEIGPIALRWYGLAYVAGIVCGWLYGRALVSNTKLWPNGVSPITVLQIDDFILWITGGIILGGRIGSILFYDFHRYSVDPWAMLRIWEGGMSFHGGLIGVVIATAIFTRRQKIPLWSLIDVVAASVPFGLLFGRLANFINSELWGAPTSVPWAFVFPSGGPEPRHPSQLYEGLLEGVVLWCLLRILTHHFKMFKRPRFVGGAFIGGYGLARIFVEFFRVPDVQLGYLYGGWLTMGMVLSLPMLLLALWAMLSAKPTVYAPRAEPGEATPGSIAKP</sequence>
<keyword evidence="4 7" id="KW-0812">Transmembrane</keyword>
<evidence type="ECO:0000256" key="2">
    <source>
        <dbReference type="ARBA" id="ARBA00022475"/>
    </source>
</evidence>
<evidence type="ECO:0000256" key="3">
    <source>
        <dbReference type="ARBA" id="ARBA00022679"/>
    </source>
</evidence>
<feature type="transmembrane region" description="Helical" evidence="7">
    <location>
        <begin position="134"/>
        <end position="155"/>
    </location>
</feature>
<proteinExistence type="inferred from homology"/>
<dbReference type="PANTHER" id="PTHR30589">
    <property type="entry name" value="PROLIPOPROTEIN DIACYLGLYCERYL TRANSFERASE"/>
    <property type="match status" value="1"/>
</dbReference>
<protein>
    <recommendedName>
        <fullName evidence="7">Phosphatidylglycerol--prolipoprotein diacylglyceryl transferase</fullName>
        <ecNumber evidence="7">2.5.1.145</ecNumber>
    </recommendedName>
</protein>
<feature type="binding site" evidence="7">
    <location>
        <position position="153"/>
    </location>
    <ligand>
        <name>a 1,2-diacyl-sn-glycero-3-phospho-(1'-sn-glycerol)</name>
        <dbReference type="ChEBI" id="CHEBI:64716"/>
    </ligand>
</feature>
<keyword evidence="3 7" id="KW-0808">Transferase</keyword>
<reference evidence="8" key="2">
    <citation type="submission" date="2020-09" db="EMBL/GenBank/DDBJ databases">
        <authorList>
            <person name="Sun Q."/>
            <person name="Zhou Y."/>
        </authorList>
    </citation>
    <scope>NUCLEOTIDE SEQUENCE</scope>
    <source>
        <strain evidence="8">CGMCC 1.15493</strain>
    </source>
</reference>
<keyword evidence="2 7" id="KW-1003">Cell membrane</keyword>
<feature type="transmembrane region" description="Helical" evidence="7">
    <location>
        <begin position="110"/>
        <end position="127"/>
    </location>
</feature>
<feature type="transmembrane region" description="Helical" evidence="7">
    <location>
        <begin position="245"/>
        <end position="270"/>
    </location>
</feature>